<name>A0A0F9I9B2_9ZZZZ</name>
<reference evidence="1" key="1">
    <citation type="journal article" date="2015" name="Nature">
        <title>Complex archaea that bridge the gap between prokaryotes and eukaryotes.</title>
        <authorList>
            <person name="Spang A."/>
            <person name="Saw J.H."/>
            <person name="Jorgensen S.L."/>
            <person name="Zaremba-Niedzwiedzka K."/>
            <person name="Martijn J."/>
            <person name="Lind A.E."/>
            <person name="van Eijk R."/>
            <person name="Schleper C."/>
            <person name="Guy L."/>
            <person name="Ettema T.J."/>
        </authorList>
    </citation>
    <scope>NUCLEOTIDE SEQUENCE</scope>
</reference>
<evidence type="ECO:0000313" key="1">
    <source>
        <dbReference type="EMBL" id="KKM24067.1"/>
    </source>
</evidence>
<dbReference type="AlphaFoldDB" id="A0A0F9I9B2"/>
<sequence>MQCSNAPDGCQYDGDVLNQCSCSPYCACATCPDCTIVEGGRLTCKMCQAELDVLEKQP</sequence>
<organism evidence="1">
    <name type="scientific">marine sediment metagenome</name>
    <dbReference type="NCBI Taxonomy" id="412755"/>
    <lineage>
        <taxon>unclassified sequences</taxon>
        <taxon>metagenomes</taxon>
        <taxon>ecological metagenomes</taxon>
    </lineage>
</organism>
<protein>
    <recommendedName>
        <fullName evidence="2">Metallothionein</fullName>
    </recommendedName>
</protein>
<proteinExistence type="predicted"/>
<gene>
    <name evidence="1" type="ORF">LCGC14_1608810</name>
</gene>
<evidence type="ECO:0008006" key="2">
    <source>
        <dbReference type="Google" id="ProtNLM"/>
    </source>
</evidence>
<dbReference type="EMBL" id="LAZR01012999">
    <property type="protein sequence ID" value="KKM24067.1"/>
    <property type="molecule type" value="Genomic_DNA"/>
</dbReference>
<accession>A0A0F9I9B2</accession>
<comment type="caution">
    <text evidence="1">The sequence shown here is derived from an EMBL/GenBank/DDBJ whole genome shotgun (WGS) entry which is preliminary data.</text>
</comment>